<proteinExistence type="predicted"/>
<name>A0A0A9AIL1_ARUDO</name>
<reference evidence="1" key="1">
    <citation type="submission" date="2014-09" db="EMBL/GenBank/DDBJ databases">
        <authorList>
            <person name="Magalhaes I.L.F."/>
            <person name="Oliveira U."/>
            <person name="Santos F.R."/>
            <person name="Vidigal T.H.D.A."/>
            <person name="Brescovit A.D."/>
            <person name="Santos A.J."/>
        </authorList>
    </citation>
    <scope>NUCLEOTIDE SEQUENCE</scope>
    <source>
        <tissue evidence="1">Shoot tissue taken approximately 20 cm above the soil surface</tissue>
    </source>
</reference>
<protein>
    <submittedName>
        <fullName evidence="1">Uncharacterized protein</fullName>
    </submittedName>
</protein>
<evidence type="ECO:0000313" key="1">
    <source>
        <dbReference type="EMBL" id="JAD51519.1"/>
    </source>
</evidence>
<dbReference type="EMBL" id="GBRH01246376">
    <property type="protein sequence ID" value="JAD51519.1"/>
    <property type="molecule type" value="Transcribed_RNA"/>
</dbReference>
<sequence>MALNALKKL</sequence>
<reference evidence="1" key="2">
    <citation type="journal article" date="2015" name="Data Brief">
        <title>Shoot transcriptome of the giant reed, Arundo donax.</title>
        <authorList>
            <person name="Barrero R.A."/>
            <person name="Guerrero F.D."/>
            <person name="Moolhuijzen P."/>
            <person name="Goolsby J.A."/>
            <person name="Tidwell J."/>
            <person name="Bellgard S.E."/>
            <person name="Bellgard M.I."/>
        </authorList>
    </citation>
    <scope>NUCLEOTIDE SEQUENCE</scope>
    <source>
        <tissue evidence="1">Shoot tissue taken approximately 20 cm above the soil surface</tissue>
    </source>
</reference>
<organism evidence="1">
    <name type="scientific">Arundo donax</name>
    <name type="common">Giant reed</name>
    <name type="synonym">Donax arundinaceus</name>
    <dbReference type="NCBI Taxonomy" id="35708"/>
    <lineage>
        <taxon>Eukaryota</taxon>
        <taxon>Viridiplantae</taxon>
        <taxon>Streptophyta</taxon>
        <taxon>Embryophyta</taxon>
        <taxon>Tracheophyta</taxon>
        <taxon>Spermatophyta</taxon>
        <taxon>Magnoliopsida</taxon>
        <taxon>Liliopsida</taxon>
        <taxon>Poales</taxon>
        <taxon>Poaceae</taxon>
        <taxon>PACMAD clade</taxon>
        <taxon>Arundinoideae</taxon>
        <taxon>Arundineae</taxon>
        <taxon>Arundo</taxon>
    </lineage>
</organism>
<accession>A0A0A9AIL1</accession>